<feature type="domain" description="Aminoacyl-transfer RNA synthetases class-II family profile" evidence="11">
    <location>
        <begin position="1"/>
        <end position="339"/>
    </location>
</feature>
<dbReference type="InterPro" id="IPR045864">
    <property type="entry name" value="aa-tRNA-synth_II/BPL/LPL"/>
</dbReference>
<feature type="binding site" evidence="10">
    <location>
        <position position="275"/>
    </location>
    <ligand>
        <name>L-histidine</name>
        <dbReference type="ChEBI" id="CHEBI:57595"/>
    </ligand>
</feature>
<dbReference type="GO" id="GO:0006427">
    <property type="term" value="P:histidyl-tRNA aminoacylation"/>
    <property type="evidence" value="ECO:0007669"/>
    <property type="project" value="UniProtKB-UniRule"/>
</dbReference>
<evidence type="ECO:0000313" key="13">
    <source>
        <dbReference type="Proteomes" id="UP000236642"/>
    </source>
</evidence>
<evidence type="ECO:0000256" key="8">
    <source>
        <dbReference type="ARBA" id="ARBA00047639"/>
    </source>
</evidence>
<feature type="binding site" evidence="10">
    <location>
        <position position="122"/>
    </location>
    <ligand>
        <name>L-histidine</name>
        <dbReference type="ChEBI" id="CHEBI:57595"/>
    </ligand>
</feature>
<dbReference type="CDD" id="cd00773">
    <property type="entry name" value="HisRS-like_core"/>
    <property type="match status" value="1"/>
</dbReference>
<dbReference type="SUPFAM" id="SSF55681">
    <property type="entry name" value="Class II aaRS and biotin synthetases"/>
    <property type="match status" value="1"/>
</dbReference>
<evidence type="ECO:0000256" key="9">
    <source>
        <dbReference type="HAMAP-Rule" id="MF_00127"/>
    </source>
</evidence>
<keyword evidence="5 9" id="KW-0067">ATP-binding</keyword>
<reference evidence="13" key="1">
    <citation type="submission" date="2017-09" db="EMBL/GenBank/DDBJ databases">
        <title>Metaegenomics of thermophilic ammonia-oxidizing enrichment culture.</title>
        <authorList>
            <person name="Kato S."/>
            <person name="Suzuki K."/>
        </authorList>
    </citation>
    <scope>NUCLEOTIDE SEQUENCE [LARGE SCALE GENOMIC DNA]</scope>
</reference>
<dbReference type="Pfam" id="PF03129">
    <property type="entry name" value="HGTP_anticodon"/>
    <property type="match status" value="1"/>
</dbReference>
<dbReference type="PANTHER" id="PTHR11476:SF7">
    <property type="entry name" value="HISTIDINE--TRNA LIGASE"/>
    <property type="match status" value="1"/>
</dbReference>
<dbReference type="NCBIfam" id="TIGR00442">
    <property type="entry name" value="hisS"/>
    <property type="match status" value="1"/>
</dbReference>
<sequence>MEPRLPRGMRDILPDQMMLRRYVIRTFEEIFEAYGFEPLQTPALELRETLMGKYGPDAEKLIYDARHREGKEELSLRYDLSVPLARVVAMYPNLPRPFKRYQIAPVWRAERPQKGRYREFYQCDADIVGTSSMAADAEIIALIDEALTRLGFRNFVILLNDRKLLAGLGRYSGVPEALLGSLYRAIDKFERLGLEGVREEMRRYGIPEAVIDRMLELLRIEGENADLLEELARRMQAAEIPEGLEGIQELRTLLRFLDEMGVAPERYRISFTMVRGLEYYTGPIFETVVTEPKIGSITGGGRYDGLVGLFAKQSVPMTGTSFGIERIIDVIQELGMAPPDLPRTPVQVLVTVFDEPRMGASIALARIFRQAGLHTMFYFEPRRLEAQLRYAHQKGIPFVAILGPDEEAQGMVTVRDMRSGEQRSLPPEEAARWIRQALGAGPPEA</sequence>
<proteinExistence type="inferred from homology"/>
<gene>
    <name evidence="9 12" type="primary">hisS</name>
    <name evidence="12" type="ORF">HRbin22_01270</name>
</gene>
<dbReference type="EMBL" id="BEHY01000024">
    <property type="protein sequence ID" value="GBD09023.1"/>
    <property type="molecule type" value="Genomic_DNA"/>
</dbReference>
<comment type="similarity">
    <text evidence="1 9">Belongs to the class-II aminoacyl-tRNA synthetase family.</text>
</comment>
<evidence type="ECO:0000256" key="3">
    <source>
        <dbReference type="ARBA" id="ARBA00022598"/>
    </source>
</evidence>
<keyword evidence="4 9" id="KW-0547">Nucleotide-binding</keyword>
<dbReference type="SUPFAM" id="SSF52954">
    <property type="entry name" value="Class II aaRS ABD-related"/>
    <property type="match status" value="1"/>
</dbReference>
<dbReference type="InterPro" id="IPR006195">
    <property type="entry name" value="aa-tRNA-synth_II"/>
</dbReference>
<comment type="subunit">
    <text evidence="9">Homodimer.</text>
</comment>
<dbReference type="InterPro" id="IPR041715">
    <property type="entry name" value="HisRS-like_core"/>
</dbReference>
<dbReference type="HAMAP" id="MF_00127">
    <property type="entry name" value="His_tRNA_synth"/>
    <property type="match status" value="1"/>
</dbReference>
<evidence type="ECO:0000256" key="2">
    <source>
        <dbReference type="ARBA" id="ARBA00022490"/>
    </source>
</evidence>
<dbReference type="InterPro" id="IPR036621">
    <property type="entry name" value="Anticodon-bd_dom_sf"/>
</dbReference>
<keyword evidence="3 9" id="KW-0436">Ligase</keyword>
<feature type="binding site" evidence="10">
    <location>
        <position position="108"/>
    </location>
    <ligand>
        <name>L-histidine</name>
        <dbReference type="ChEBI" id="CHEBI:57595"/>
    </ligand>
</feature>
<comment type="subcellular location">
    <subcellularLocation>
        <location evidence="9">Cytoplasm</location>
    </subcellularLocation>
</comment>
<evidence type="ECO:0000256" key="5">
    <source>
        <dbReference type="ARBA" id="ARBA00022840"/>
    </source>
</evidence>
<comment type="caution">
    <text evidence="12">The sequence shown here is derived from an EMBL/GenBank/DDBJ whole genome shotgun (WGS) entry which is preliminary data.</text>
</comment>
<dbReference type="CDD" id="cd00859">
    <property type="entry name" value="HisRS_anticodon"/>
    <property type="match status" value="1"/>
</dbReference>
<dbReference type="GO" id="GO:0005524">
    <property type="term" value="F:ATP binding"/>
    <property type="evidence" value="ECO:0007669"/>
    <property type="project" value="UniProtKB-UniRule"/>
</dbReference>
<feature type="binding site" evidence="10">
    <location>
        <begin position="279"/>
        <end position="280"/>
    </location>
    <ligand>
        <name>L-histidine</name>
        <dbReference type="ChEBI" id="CHEBI:57595"/>
    </ligand>
</feature>
<evidence type="ECO:0000256" key="1">
    <source>
        <dbReference type="ARBA" id="ARBA00008226"/>
    </source>
</evidence>
<evidence type="ECO:0000256" key="7">
    <source>
        <dbReference type="ARBA" id="ARBA00023146"/>
    </source>
</evidence>
<evidence type="ECO:0000256" key="4">
    <source>
        <dbReference type="ARBA" id="ARBA00022741"/>
    </source>
</evidence>
<name>A0A2H5Y6E9_9CHLR</name>
<dbReference type="GO" id="GO:0005737">
    <property type="term" value="C:cytoplasm"/>
    <property type="evidence" value="ECO:0007669"/>
    <property type="project" value="UniProtKB-SubCell"/>
</dbReference>
<dbReference type="InterPro" id="IPR033656">
    <property type="entry name" value="HisRS_anticodon"/>
</dbReference>
<dbReference type="Gene3D" id="3.30.930.10">
    <property type="entry name" value="Bira Bifunctional Protein, Domain 2"/>
    <property type="match status" value="1"/>
</dbReference>
<keyword evidence="6 9" id="KW-0648">Protein biosynthesis</keyword>
<dbReference type="Gene3D" id="3.40.50.800">
    <property type="entry name" value="Anticodon-binding domain"/>
    <property type="match status" value="1"/>
</dbReference>
<organism evidence="12 13">
    <name type="scientific">Candidatus Thermoflexus japonica</name>
    <dbReference type="NCBI Taxonomy" id="2035417"/>
    <lineage>
        <taxon>Bacteria</taxon>
        <taxon>Bacillati</taxon>
        <taxon>Chloroflexota</taxon>
        <taxon>Thermoflexia</taxon>
        <taxon>Thermoflexales</taxon>
        <taxon>Thermoflexaceae</taxon>
        <taxon>Thermoflexus</taxon>
    </lineage>
</organism>
<evidence type="ECO:0000256" key="10">
    <source>
        <dbReference type="PIRSR" id="PIRSR001549-1"/>
    </source>
</evidence>
<evidence type="ECO:0000259" key="11">
    <source>
        <dbReference type="PROSITE" id="PS50862"/>
    </source>
</evidence>
<evidence type="ECO:0000256" key="6">
    <source>
        <dbReference type="ARBA" id="ARBA00022917"/>
    </source>
</evidence>
<comment type="catalytic activity">
    <reaction evidence="8 9">
        <text>tRNA(His) + L-histidine + ATP = L-histidyl-tRNA(His) + AMP + diphosphate + H(+)</text>
        <dbReference type="Rhea" id="RHEA:17313"/>
        <dbReference type="Rhea" id="RHEA-COMP:9665"/>
        <dbReference type="Rhea" id="RHEA-COMP:9689"/>
        <dbReference type="ChEBI" id="CHEBI:15378"/>
        <dbReference type="ChEBI" id="CHEBI:30616"/>
        <dbReference type="ChEBI" id="CHEBI:33019"/>
        <dbReference type="ChEBI" id="CHEBI:57595"/>
        <dbReference type="ChEBI" id="CHEBI:78442"/>
        <dbReference type="ChEBI" id="CHEBI:78527"/>
        <dbReference type="ChEBI" id="CHEBI:456215"/>
        <dbReference type="EC" id="6.1.1.21"/>
    </reaction>
</comment>
<accession>A0A2H5Y6E9</accession>
<dbReference type="GO" id="GO:0004821">
    <property type="term" value="F:histidine-tRNA ligase activity"/>
    <property type="evidence" value="ECO:0007669"/>
    <property type="project" value="UniProtKB-UniRule"/>
</dbReference>
<dbReference type="AlphaFoldDB" id="A0A2H5Y6E9"/>
<dbReference type="EC" id="6.1.1.21" evidence="9"/>
<keyword evidence="7 9" id="KW-0030">Aminoacyl-tRNA synthetase</keyword>
<dbReference type="Proteomes" id="UP000236642">
    <property type="component" value="Unassembled WGS sequence"/>
</dbReference>
<dbReference type="InterPro" id="IPR004516">
    <property type="entry name" value="HisRS/HisZ"/>
</dbReference>
<dbReference type="PROSITE" id="PS50862">
    <property type="entry name" value="AA_TRNA_LIGASE_II"/>
    <property type="match status" value="1"/>
</dbReference>
<keyword evidence="2 9" id="KW-0963">Cytoplasm</keyword>
<dbReference type="InterPro" id="IPR004154">
    <property type="entry name" value="Anticodon-bd"/>
</dbReference>
<dbReference type="Pfam" id="PF13393">
    <property type="entry name" value="tRNA-synt_His"/>
    <property type="match status" value="1"/>
</dbReference>
<dbReference type="PIRSF" id="PIRSF001549">
    <property type="entry name" value="His-tRNA_synth"/>
    <property type="match status" value="1"/>
</dbReference>
<protein>
    <recommendedName>
        <fullName evidence="9">Histidine--tRNA ligase</fullName>
        <ecNumber evidence="9">6.1.1.21</ecNumber>
    </recommendedName>
    <alternativeName>
        <fullName evidence="9">Histidyl-tRNA synthetase</fullName>
        <shortName evidence="9">HisRS</shortName>
    </alternativeName>
</protein>
<evidence type="ECO:0000313" key="12">
    <source>
        <dbReference type="EMBL" id="GBD09023.1"/>
    </source>
</evidence>
<dbReference type="PANTHER" id="PTHR11476">
    <property type="entry name" value="HISTIDYL-TRNA SYNTHETASE"/>
    <property type="match status" value="1"/>
</dbReference>
<dbReference type="InterPro" id="IPR015807">
    <property type="entry name" value="His-tRNA-ligase"/>
</dbReference>
<feature type="binding site" evidence="10">
    <location>
        <position position="126"/>
    </location>
    <ligand>
        <name>L-histidine</name>
        <dbReference type="ChEBI" id="CHEBI:57595"/>
    </ligand>
</feature>